<gene>
    <name evidence="3" type="ORF">EK398_03415</name>
</gene>
<evidence type="ECO:0000313" key="4">
    <source>
        <dbReference type="Proteomes" id="UP000288388"/>
    </source>
</evidence>
<comment type="caution">
    <text evidence="3">The sequence shown here is derived from an EMBL/GenBank/DDBJ whole genome shotgun (WGS) entry which is preliminary data.</text>
</comment>
<dbReference type="AlphaFoldDB" id="A0A437UK28"/>
<protein>
    <recommendedName>
        <fullName evidence="5">WxL domain-containing protein</fullName>
    </recommendedName>
</protein>
<name>A0A437UK28_ENTAV</name>
<evidence type="ECO:0000313" key="3">
    <source>
        <dbReference type="EMBL" id="RVU93986.1"/>
    </source>
</evidence>
<dbReference type="InterPro" id="IPR013320">
    <property type="entry name" value="ConA-like_dom_sf"/>
</dbReference>
<proteinExistence type="predicted"/>
<dbReference type="Proteomes" id="UP000288388">
    <property type="component" value="Unassembled WGS sequence"/>
</dbReference>
<dbReference type="EMBL" id="RYZS01000001">
    <property type="protein sequence ID" value="RVU93986.1"/>
    <property type="molecule type" value="Genomic_DNA"/>
</dbReference>
<dbReference type="RefSeq" id="WP_127978282.1">
    <property type="nucleotide sequence ID" value="NZ_JAYEYR010000101.1"/>
</dbReference>
<feature type="compositionally biased region" description="Low complexity" evidence="1">
    <location>
        <begin position="34"/>
        <end position="43"/>
    </location>
</feature>
<evidence type="ECO:0000256" key="2">
    <source>
        <dbReference type="SAM" id="SignalP"/>
    </source>
</evidence>
<accession>A0A437UK28</accession>
<evidence type="ECO:0000256" key="1">
    <source>
        <dbReference type="SAM" id="MobiDB-lite"/>
    </source>
</evidence>
<organism evidence="3 4">
    <name type="scientific">Enterococcus avium</name>
    <name type="common">Streptococcus avium</name>
    <dbReference type="NCBI Taxonomy" id="33945"/>
    <lineage>
        <taxon>Bacteria</taxon>
        <taxon>Bacillati</taxon>
        <taxon>Bacillota</taxon>
        <taxon>Bacilli</taxon>
        <taxon>Lactobacillales</taxon>
        <taxon>Enterococcaceae</taxon>
        <taxon>Enterococcus</taxon>
    </lineage>
</organism>
<sequence>MQRLRKLTIFFILTFIALSQVSFVSAETSERIIESSSNESSSESSEDPEEPKESVQESDESDEDTEIVRTSESEELPTSAKEETVTSNYGPAKNKRTLVRPFLVGTADNPSKVHPSWGELGDYHNPNGYSSGVNISNVFRPGISSSGLPPQVYENGKVLTITKDQKSQLGAVWSKNKIDLTYDFAFRFDIYLGLKKRKITSPSSEMGTGDGMTFTFTNDPRIGTADETSVIGSGGKALGAYGVGSAGRNYVRNAISVEYDTFYNDDQDSGLSATDRRYGHIGVVKPAETTPKGHLAVTNSNFWLSFGGTYYDNRLLPGWRSMVVAWHAASRTLMIREENDVDDGIPPISYTFKDEQEMLSTFGGSKEVYFGFTGSTGSLAQTNALMIREMPTAIKSQEATIQNVTQNSSVGTDVTAQRGDKLEIKDSIKVKKNSFGAKTIDIETILPGGIEFDDKVNLKLDGVDIPESKYEITGKTLKIKSLDLMNTSNELLKEYVIAFNAKVSDSATIGKSLNTNFHLTNPDALEVDYTSNNVSVTVENPPAANLVLHHKKADSKSVETETISMPIGKKFRLIDYKKATSDYQDYVYTGLEGGDSDETEHEMTSAGAEFTLLYKPKGEFKMTVPKIFNFGSYPIQQKEINATKPKGYEADGSTQTDLSIKDTRYQKSKWTLSLAQSKPIQLEGDGDRKSLADTLYYSDAQINQNASVVESDTFTTDTILNISSSWTDTKGLMMKIPFSKQYKGVYTGELTWTYALAP</sequence>
<reference evidence="3 4" key="1">
    <citation type="submission" date="2018-12" db="EMBL/GenBank/DDBJ databases">
        <title>A novel vanA-carrying plasmid in a clinical isolate of Enterococcus avium.</title>
        <authorList>
            <person name="Bernasconi O.J."/>
            <person name="Luzzaro F."/>
            <person name="Endimiani A."/>
        </authorList>
    </citation>
    <scope>NUCLEOTIDE SEQUENCE [LARGE SCALE GENOMIC DNA]</scope>
    <source>
        <strain evidence="3 4">LC0559/18</strain>
    </source>
</reference>
<evidence type="ECO:0008006" key="5">
    <source>
        <dbReference type="Google" id="ProtNLM"/>
    </source>
</evidence>
<feature type="signal peptide" evidence="2">
    <location>
        <begin position="1"/>
        <end position="26"/>
    </location>
</feature>
<feature type="region of interest" description="Disordered" evidence="1">
    <location>
        <begin position="29"/>
        <end position="91"/>
    </location>
</feature>
<dbReference type="SUPFAM" id="SSF49899">
    <property type="entry name" value="Concanavalin A-like lectins/glucanases"/>
    <property type="match status" value="1"/>
</dbReference>
<keyword evidence="2" id="KW-0732">Signal</keyword>
<feature type="compositionally biased region" description="Acidic residues" evidence="1">
    <location>
        <begin position="44"/>
        <end position="65"/>
    </location>
</feature>
<dbReference type="CDD" id="cd01951">
    <property type="entry name" value="lectin_L-type"/>
    <property type="match status" value="1"/>
</dbReference>
<dbReference type="Pfam" id="PF18483">
    <property type="entry name" value="Lectin_L-type_dom"/>
    <property type="match status" value="1"/>
</dbReference>
<feature type="chain" id="PRO_5019227173" description="WxL domain-containing protein" evidence="2">
    <location>
        <begin position="27"/>
        <end position="758"/>
    </location>
</feature>
<dbReference type="Gene3D" id="2.60.120.200">
    <property type="match status" value="1"/>
</dbReference>
<dbReference type="InterPro" id="IPR056573">
    <property type="entry name" value="Lectin_L-type_dom"/>
</dbReference>